<dbReference type="InterPro" id="IPR038610">
    <property type="entry name" value="FliK-like_C_sf"/>
</dbReference>
<proteinExistence type="predicted"/>
<organism evidence="3 4">
    <name type="scientific">Stenotrophomonas rhizophila</name>
    <dbReference type="NCBI Taxonomy" id="216778"/>
    <lineage>
        <taxon>Bacteria</taxon>
        <taxon>Pseudomonadati</taxon>
        <taxon>Pseudomonadota</taxon>
        <taxon>Gammaproteobacteria</taxon>
        <taxon>Lysobacterales</taxon>
        <taxon>Lysobacteraceae</taxon>
        <taxon>Stenotrophomonas</taxon>
    </lineage>
</organism>
<gene>
    <name evidence="3" type="ORF">M2412_002213</name>
</gene>
<keyword evidence="3" id="KW-0282">Flagellum</keyword>
<dbReference type="EMBL" id="JANUEK010000005">
    <property type="protein sequence ID" value="MCS4280220.1"/>
    <property type="molecule type" value="Genomic_DNA"/>
</dbReference>
<protein>
    <submittedName>
        <fullName evidence="3">Flagellar hook-length control protein FliK</fullName>
    </submittedName>
</protein>
<evidence type="ECO:0000256" key="1">
    <source>
        <dbReference type="SAM" id="MobiDB-lite"/>
    </source>
</evidence>
<dbReference type="PANTHER" id="PTHR37533:SF2">
    <property type="entry name" value="FLAGELLAR HOOK-LENGTH CONTROL PROTEIN"/>
    <property type="match status" value="1"/>
</dbReference>
<feature type="region of interest" description="Disordered" evidence="1">
    <location>
        <begin position="338"/>
        <end position="370"/>
    </location>
</feature>
<dbReference type="Proteomes" id="UP001320691">
    <property type="component" value="Unassembled WGS sequence"/>
</dbReference>
<dbReference type="RefSeq" id="WP_259260925.1">
    <property type="nucleotide sequence ID" value="NZ_JANUEK010000005.1"/>
</dbReference>
<feature type="compositionally biased region" description="Basic and acidic residues" evidence="1">
    <location>
        <begin position="31"/>
        <end position="48"/>
    </location>
</feature>
<accession>A0AAW5PIR1</accession>
<evidence type="ECO:0000313" key="3">
    <source>
        <dbReference type="EMBL" id="MCS4280220.1"/>
    </source>
</evidence>
<comment type="caution">
    <text evidence="3">The sequence shown here is derived from an EMBL/GenBank/DDBJ whole genome shotgun (WGS) entry which is preliminary data.</text>
</comment>
<name>A0AAW5PIR1_9GAMM</name>
<dbReference type="PANTHER" id="PTHR37533">
    <property type="entry name" value="FLAGELLAR HOOK-LENGTH CONTROL PROTEIN"/>
    <property type="match status" value="1"/>
</dbReference>
<evidence type="ECO:0000313" key="4">
    <source>
        <dbReference type="Proteomes" id="UP001320691"/>
    </source>
</evidence>
<reference evidence="3" key="1">
    <citation type="submission" date="2022-08" db="EMBL/GenBank/DDBJ databases">
        <title>Genomic analyses of the natural microbiome of Caenorhabditis elegans.</title>
        <authorList>
            <person name="Samuel B."/>
        </authorList>
    </citation>
    <scope>NUCLEOTIDE SEQUENCE</scope>
    <source>
        <strain evidence="3">BIGb0277</strain>
    </source>
</reference>
<feature type="compositionally biased region" description="Low complexity" evidence="1">
    <location>
        <begin position="8"/>
        <end position="23"/>
    </location>
</feature>
<dbReference type="InterPro" id="IPR052563">
    <property type="entry name" value="FliK"/>
</dbReference>
<keyword evidence="3" id="KW-0969">Cilium</keyword>
<evidence type="ECO:0000259" key="2">
    <source>
        <dbReference type="Pfam" id="PF02120"/>
    </source>
</evidence>
<dbReference type="Pfam" id="PF02120">
    <property type="entry name" value="Flg_hook"/>
    <property type="match status" value="1"/>
</dbReference>
<keyword evidence="3" id="KW-0966">Cell projection</keyword>
<dbReference type="CDD" id="cd17470">
    <property type="entry name" value="T3SS_Flik_C"/>
    <property type="match status" value="1"/>
</dbReference>
<feature type="domain" description="Flagellar hook-length control protein-like C-terminal" evidence="2">
    <location>
        <begin position="266"/>
        <end position="346"/>
    </location>
</feature>
<sequence length="387" mass="38176">MTPSALLGGTAPAPSSTAGASGSRPDASGGSDRREFDAMLKPGRDAARPEASSKPAGRREAPAGKDAATPDTGKDTAPRPGSASSKDTAETPATTDTSAAPPATADKPVAEAADDDAAWPPFGLAGLALNGLPVAVPVPVAPAPVGTATGAAPTTAGLPTLATATADTTAPAAGPLAPAAPAASGTALPALAADAAPADAVPLLKTFTEALSAAASDGPDAPATPVLHALQSIVDAKPAAATPFTGSPTATPQLGAGDFDDAVGARVSWLADQKIGHAHIKITPNDLGPIDVRLHLDGDKVHATFTSAHADVRHALESSLPRLRDMLGEQGFQLGQADVGQQHTAQDGGRGEGTRTGTGDDGEPLMAETTLSPSQLIRQRGLVDAYA</sequence>
<dbReference type="AlphaFoldDB" id="A0AAW5PIR1"/>
<feature type="compositionally biased region" description="Low complexity" evidence="1">
    <location>
        <begin position="90"/>
        <end position="111"/>
    </location>
</feature>
<dbReference type="InterPro" id="IPR021136">
    <property type="entry name" value="Flagellar_hook_control-like_C"/>
</dbReference>
<feature type="region of interest" description="Disordered" evidence="1">
    <location>
        <begin position="1"/>
        <end position="112"/>
    </location>
</feature>
<dbReference type="Gene3D" id="3.30.750.140">
    <property type="match status" value="1"/>
</dbReference>